<evidence type="ECO:0000256" key="9">
    <source>
        <dbReference type="RuleBase" id="RU003825"/>
    </source>
</evidence>
<feature type="domain" description="Phosphoribulokinase/uridine kinase" evidence="11">
    <location>
        <begin position="112"/>
        <end position="297"/>
    </location>
</feature>
<comment type="catalytic activity">
    <reaction evidence="7 9">
        <text>cytidine + ATP = CMP + ADP + H(+)</text>
        <dbReference type="Rhea" id="RHEA:24674"/>
        <dbReference type="ChEBI" id="CHEBI:15378"/>
        <dbReference type="ChEBI" id="CHEBI:17562"/>
        <dbReference type="ChEBI" id="CHEBI:30616"/>
        <dbReference type="ChEBI" id="CHEBI:60377"/>
        <dbReference type="ChEBI" id="CHEBI:456216"/>
        <dbReference type="EC" id="2.7.1.48"/>
    </reaction>
</comment>
<evidence type="ECO:0000259" key="11">
    <source>
        <dbReference type="Pfam" id="PF00485"/>
    </source>
</evidence>
<feature type="region of interest" description="Disordered" evidence="10">
    <location>
        <begin position="1"/>
        <end position="77"/>
    </location>
</feature>
<gene>
    <name evidence="13" type="ORF">MSPICULIGERA_LOCUS17779</name>
</gene>
<dbReference type="FunFam" id="3.40.50.2020:FF:000010">
    <property type="entry name" value="Uridine-cytidine kinase"/>
    <property type="match status" value="1"/>
</dbReference>
<evidence type="ECO:0000256" key="8">
    <source>
        <dbReference type="ARBA" id="ARBA00048909"/>
    </source>
</evidence>
<dbReference type="SUPFAM" id="SSF53271">
    <property type="entry name" value="PRTase-like"/>
    <property type="match status" value="1"/>
</dbReference>
<proteinExistence type="inferred from homology"/>
<evidence type="ECO:0000313" key="14">
    <source>
        <dbReference type="Proteomes" id="UP001177023"/>
    </source>
</evidence>
<dbReference type="CDD" id="cd02023">
    <property type="entry name" value="UMPK"/>
    <property type="match status" value="1"/>
</dbReference>
<name>A0AA36D4B4_9BILA</name>
<evidence type="ECO:0000313" key="13">
    <source>
        <dbReference type="EMBL" id="CAJ0579567.1"/>
    </source>
</evidence>
<keyword evidence="3 9" id="KW-0808">Transferase</keyword>
<dbReference type="GO" id="GO:0005524">
    <property type="term" value="F:ATP binding"/>
    <property type="evidence" value="ECO:0007669"/>
    <property type="project" value="UniProtKB-KW"/>
</dbReference>
<dbReference type="SUPFAM" id="SSF52540">
    <property type="entry name" value="P-loop containing nucleoside triphosphate hydrolases"/>
    <property type="match status" value="1"/>
</dbReference>
<feature type="compositionally biased region" description="Low complexity" evidence="10">
    <location>
        <begin position="57"/>
        <end position="66"/>
    </location>
</feature>
<keyword evidence="14" id="KW-1185">Reference proteome</keyword>
<comment type="catalytic activity">
    <reaction evidence="8 9">
        <text>uridine + ATP = UMP + ADP + H(+)</text>
        <dbReference type="Rhea" id="RHEA:16825"/>
        <dbReference type="ChEBI" id="CHEBI:15378"/>
        <dbReference type="ChEBI" id="CHEBI:16704"/>
        <dbReference type="ChEBI" id="CHEBI:30616"/>
        <dbReference type="ChEBI" id="CHEBI:57865"/>
        <dbReference type="ChEBI" id="CHEBI:456216"/>
        <dbReference type="EC" id="2.7.1.48"/>
    </reaction>
</comment>
<dbReference type="PANTHER" id="PTHR10285">
    <property type="entry name" value="URIDINE KINASE"/>
    <property type="match status" value="1"/>
</dbReference>
<evidence type="ECO:0000256" key="7">
    <source>
        <dbReference type="ARBA" id="ARBA00047436"/>
    </source>
</evidence>
<comment type="similarity">
    <text evidence="2 9">Belongs to the uridine kinase family.</text>
</comment>
<dbReference type="AlphaFoldDB" id="A0AA36D4B4"/>
<dbReference type="Pfam" id="PF14681">
    <property type="entry name" value="UPRTase"/>
    <property type="match status" value="1"/>
</dbReference>
<comment type="caution">
    <text evidence="13">The sequence shown here is derived from an EMBL/GenBank/DDBJ whole genome shotgun (WGS) entry which is preliminary data.</text>
</comment>
<dbReference type="NCBIfam" id="NF004018">
    <property type="entry name" value="PRK05480.1"/>
    <property type="match status" value="1"/>
</dbReference>
<dbReference type="FunFam" id="3.40.50.300:FF:002070">
    <property type="entry name" value="Uridine kinase"/>
    <property type="match status" value="1"/>
</dbReference>
<dbReference type="NCBIfam" id="TIGR00235">
    <property type="entry name" value="udk"/>
    <property type="match status" value="1"/>
</dbReference>
<feature type="non-terminal residue" evidence="13">
    <location>
        <position position="1"/>
    </location>
</feature>
<comment type="pathway">
    <text evidence="1 9">Pyrimidine metabolism; UMP biosynthesis via salvage pathway; UMP from uridine: step 1/1.</text>
</comment>
<organism evidence="13 14">
    <name type="scientific">Mesorhabditis spiculigera</name>
    <dbReference type="NCBI Taxonomy" id="96644"/>
    <lineage>
        <taxon>Eukaryota</taxon>
        <taxon>Metazoa</taxon>
        <taxon>Ecdysozoa</taxon>
        <taxon>Nematoda</taxon>
        <taxon>Chromadorea</taxon>
        <taxon>Rhabditida</taxon>
        <taxon>Rhabditina</taxon>
        <taxon>Rhabditomorpha</taxon>
        <taxon>Rhabditoidea</taxon>
        <taxon>Rhabditidae</taxon>
        <taxon>Mesorhabditinae</taxon>
        <taxon>Mesorhabditis</taxon>
    </lineage>
</organism>
<evidence type="ECO:0000256" key="2">
    <source>
        <dbReference type="ARBA" id="ARBA00005408"/>
    </source>
</evidence>
<reference evidence="13" key="1">
    <citation type="submission" date="2023-06" db="EMBL/GenBank/DDBJ databases">
        <authorList>
            <person name="Delattre M."/>
        </authorList>
    </citation>
    <scope>NUCLEOTIDE SEQUENCE</scope>
    <source>
        <strain evidence="13">AF72</strain>
    </source>
</reference>
<feature type="domain" description="Phosphoribosyltransferase" evidence="12">
    <location>
        <begin position="343"/>
        <end position="546"/>
    </location>
</feature>
<protein>
    <recommendedName>
        <fullName evidence="9">Uridine kinase</fullName>
        <ecNumber evidence="9">2.7.1.48</ecNumber>
    </recommendedName>
</protein>
<dbReference type="EC" id="2.7.1.48" evidence="9"/>
<evidence type="ECO:0000256" key="10">
    <source>
        <dbReference type="SAM" id="MobiDB-lite"/>
    </source>
</evidence>
<feature type="compositionally biased region" description="Polar residues" evidence="10">
    <location>
        <begin position="10"/>
        <end position="24"/>
    </location>
</feature>
<dbReference type="EMBL" id="CATQJA010002657">
    <property type="protein sequence ID" value="CAJ0579567.1"/>
    <property type="molecule type" value="Genomic_DNA"/>
</dbReference>
<evidence type="ECO:0000256" key="3">
    <source>
        <dbReference type="ARBA" id="ARBA00022679"/>
    </source>
</evidence>
<keyword evidence="5 9" id="KW-0418">Kinase</keyword>
<evidence type="ECO:0000256" key="6">
    <source>
        <dbReference type="ARBA" id="ARBA00022840"/>
    </source>
</evidence>
<dbReference type="GO" id="GO:0004849">
    <property type="term" value="F:uridine kinase activity"/>
    <property type="evidence" value="ECO:0007669"/>
    <property type="project" value="UniProtKB-EC"/>
</dbReference>
<dbReference type="CDD" id="cd06223">
    <property type="entry name" value="PRTases_typeI"/>
    <property type="match status" value="1"/>
</dbReference>
<sequence>MVDSGDLAEQPTSATMVSTNSQSPGKRERKPSKGVKIEEAAVYIDNSNGSSLNERASTPSSPTETPSPRRRLRTISGSRERHLLSTKEGKRIYTKGRPPWYDPAGNSKQPFLIGICGGSASGKTTVAELIVEQLDLPWVTILSMDSFYKVLSPEEHELAARSEYNFDHPDAFDFDLLLSCLKRLKEGKSVEVPVYSFVTHSREKTGKMMYGADILIFEGILAFHKEEIFKMMDLTIFVDTDADTRLCRRLKRDIEERGRDINGVLDQYLRFVKPAFDRFIAVDMKKADLLLPRGGDNSNGVGLLYNQIQSELSKRGYDRDHVQRMHMVKPENTLPPTVTPLPPNSQVKGLLTFIRDRDTDRDRFIFHADRLFRILFTETLNHMPYESTQIELENGEIIEGRRRATAVCGVAIMRAGETMEQSLKQEVKDCKMGQLLIQTNRESGTPELFHFRLPAEIKNDHHIVLMDVNICTGGAAVMAIRVLLDHEVPEENIVLVSLLMSEQGIANIAYAYPKVRLVVAEVDPILNEQGFLQPGMGNFGDRYYGTGYDEDDEGMDEIFADDGSDS</sequence>
<dbReference type="Pfam" id="PF00485">
    <property type="entry name" value="PRK"/>
    <property type="match status" value="1"/>
</dbReference>
<comment type="pathway">
    <text evidence="9">Pyrimidine metabolism; CTP biosynthesis via salvage pathway; CTP from cytidine: step 1/3.</text>
</comment>
<evidence type="ECO:0000259" key="12">
    <source>
        <dbReference type="Pfam" id="PF14681"/>
    </source>
</evidence>
<accession>A0AA36D4B4</accession>
<dbReference type="InterPro" id="IPR006083">
    <property type="entry name" value="PRK/URK"/>
</dbReference>
<dbReference type="Gene3D" id="3.40.50.300">
    <property type="entry name" value="P-loop containing nucleotide triphosphate hydrolases"/>
    <property type="match status" value="1"/>
</dbReference>
<dbReference type="PRINTS" id="PR00988">
    <property type="entry name" value="URIDINKINASE"/>
</dbReference>
<keyword evidence="6 9" id="KW-0067">ATP-binding</keyword>
<evidence type="ECO:0000256" key="4">
    <source>
        <dbReference type="ARBA" id="ARBA00022741"/>
    </source>
</evidence>
<dbReference type="InterPro" id="IPR029057">
    <property type="entry name" value="PRTase-like"/>
</dbReference>
<evidence type="ECO:0000256" key="1">
    <source>
        <dbReference type="ARBA" id="ARBA00004690"/>
    </source>
</evidence>
<dbReference type="InterPro" id="IPR000836">
    <property type="entry name" value="PRTase_dom"/>
</dbReference>
<evidence type="ECO:0000256" key="5">
    <source>
        <dbReference type="ARBA" id="ARBA00022777"/>
    </source>
</evidence>
<dbReference type="GO" id="GO:0008655">
    <property type="term" value="P:pyrimidine-containing compound salvage"/>
    <property type="evidence" value="ECO:0007669"/>
    <property type="project" value="UniProtKB-ARBA"/>
</dbReference>
<feature type="compositionally biased region" description="Polar residues" evidence="10">
    <location>
        <begin position="45"/>
        <end position="56"/>
    </location>
</feature>
<dbReference type="Gene3D" id="3.40.50.2020">
    <property type="match status" value="1"/>
</dbReference>
<dbReference type="Proteomes" id="UP001177023">
    <property type="component" value="Unassembled WGS sequence"/>
</dbReference>
<keyword evidence="4 9" id="KW-0547">Nucleotide-binding</keyword>
<dbReference type="InterPro" id="IPR027417">
    <property type="entry name" value="P-loop_NTPase"/>
</dbReference>
<dbReference type="InterPro" id="IPR000764">
    <property type="entry name" value="Uridine_kinase-like"/>
</dbReference>